<proteinExistence type="predicted"/>
<protein>
    <submittedName>
        <fullName evidence="2">Uncharacterized protein</fullName>
    </submittedName>
</protein>
<dbReference type="EMBL" id="JAVRRF010000033">
    <property type="protein sequence ID" value="KAK5051670.1"/>
    <property type="molecule type" value="Genomic_DNA"/>
</dbReference>
<keyword evidence="3" id="KW-1185">Reference proteome</keyword>
<reference evidence="2 3" key="1">
    <citation type="submission" date="2023-08" db="EMBL/GenBank/DDBJ databases">
        <title>Black Yeasts Isolated from many extreme environments.</title>
        <authorList>
            <person name="Coleine C."/>
            <person name="Stajich J.E."/>
            <person name="Selbmann L."/>
        </authorList>
    </citation>
    <scope>NUCLEOTIDE SEQUENCE [LARGE SCALE GENOMIC DNA]</scope>
    <source>
        <strain evidence="2 3">CCFEE 6328</strain>
    </source>
</reference>
<gene>
    <name evidence="2" type="ORF">LTR69_010170</name>
</gene>
<feature type="region of interest" description="Disordered" evidence="1">
    <location>
        <begin position="112"/>
        <end position="157"/>
    </location>
</feature>
<organism evidence="2 3">
    <name type="scientific">Exophiala sideris</name>
    <dbReference type="NCBI Taxonomy" id="1016849"/>
    <lineage>
        <taxon>Eukaryota</taxon>
        <taxon>Fungi</taxon>
        <taxon>Dikarya</taxon>
        <taxon>Ascomycota</taxon>
        <taxon>Pezizomycotina</taxon>
        <taxon>Eurotiomycetes</taxon>
        <taxon>Chaetothyriomycetidae</taxon>
        <taxon>Chaetothyriales</taxon>
        <taxon>Herpotrichiellaceae</taxon>
        <taxon>Exophiala</taxon>
    </lineage>
</organism>
<evidence type="ECO:0000256" key="1">
    <source>
        <dbReference type="SAM" id="MobiDB-lite"/>
    </source>
</evidence>
<feature type="compositionally biased region" description="Basic and acidic residues" evidence="1">
    <location>
        <begin position="148"/>
        <end position="157"/>
    </location>
</feature>
<accession>A0ABR0IYA6</accession>
<evidence type="ECO:0000313" key="3">
    <source>
        <dbReference type="Proteomes" id="UP001345691"/>
    </source>
</evidence>
<comment type="caution">
    <text evidence="2">The sequence shown here is derived from an EMBL/GenBank/DDBJ whole genome shotgun (WGS) entry which is preliminary data.</text>
</comment>
<feature type="region of interest" description="Disordered" evidence="1">
    <location>
        <begin position="326"/>
        <end position="365"/>
    </location>
</feature>
<name>A0ABR0IYA6_9EURO</name>
<feature type="compositionally biased region" description="Polar residues" evidence="1">
    <location>
        <begin position="137"/>
        <end position="147"/>
    </location>
</feature>
<dbReference type="Proteomes" id="UP001345691">
    <property type="component" value="Unassembled WGS sequence"/>
</dbReference>
<sequence>MKISRHISRSIFSRDESNRILRTFLGLRSTKLSTPSNRSFAQSPITVRSSSSPIRTVTILSKRIYALPRRFGMSRRDLHLIHSTAEMTSTEPVPDTHKDDNDEIEWETITTGSSETERGDIDTTIPNGAILPPSPPHDSNLTLSPSHQESEPRKRLSYKDALCSSLPAQDDDALPAILIEEYNPDSTLMSGAVDPRDANVPATLGLSSSDDDIMCSTRNLFQHCYERMPYRVLYRSNLYELGLPFEDIRRLRGLGCDFVTTFRGVERAWDEFEKIQRDYYQRTIHGDENLDIDLDEALLVALAKRGGTSRRQVVYPENIYPFWPKPWDDSDDSSEAETDREDMTKANAGGDASASEEESSKPRKRAKLELDFGFDDEYWDELIAQGNIWDEIQVPRL</sequence>
<evidence type="ECO:0000313" key="2">
    <source>
        <dbReference type="EMBL" id="KAK5051670.1"/>
    </source>
</evidence>
<feature type="compositionally biased region" description="Acidic residues" evidence="1">
    <location>
        <begin position="329"/>
        <end position="340"/>
    </location>
</feature>